<evidence type="ECO:0000313" key="6">
    <source>
        <dbReference type="Proteomes" id="UP000317650"/>
    </source>
</evidence>
<feature type="compositionally biased region" description="Low complexity" evidence="4">
    <location>
        <begin position="337"/>
        <end position="347"/>
    </location>
</feature>
<dbReference type="InterPro" id="IPR009057">
    <property type="entry name" value="Homeodomain-like_sf"/>
</dbReference>
<dbReference type="InterPro" id="IPR006447">
    <property type="entry name" value="Myb_dom_plants"/>
</dbReference>
<feature type="compositionally biased region" description="Polar residues" evidence="4">
    <location>
        <begin position="130"/>
        <end position="152"/>
    </location>
</feature>
<gene>
    <name evidence="5" type="ORF">C4D60_Mb07t10800</name>
</gene>
<dbReference type="NCBIfam" id="TIGR01557">
    <property type="entry name" value="myb_SHAQKYF"/>
    <property type="match status" value="1"/>
</dbReference>
<evidence type="ECO:0000256" key="2">
    <source>
        <dbReference type="ARBA" id="ARBA00023163"/>
    </source>
</evidence>
<feature type="region of interest" description="Disordered" evidence="4">
    <location>
        <begin position="107"/>
        <end position="154"/>
    </location>
</feature>
<dbReference type="EMBL" id="PYDT01000005">
    <property type="protein sequence ID" value="THU60264.1"/>
    <property type="molecule type" value="Genomic_DNA"/>
</dbReference>
<protein>
    <recommendedName>
        <fullName evidence="7">Myb-like domain-containing protein</fullName>
    </recommendedName>
</protein>
<evidence type="ECO:0000256" key="4">
    <source>
        <dbReference type="SAM" id="MobiDB-lite"/>
    </source>
</evidence>
<dbReference type="AlphaFoldDB" id="A0A4S8JGB8"/>
<dbReference type="GO" id="GO:0003677">
    <property type="term" value="F:DNA binding"/>
    <property type="evidence" value="ECO:0007669"/>
    <property type="project" value="InterPro"/>
</dbReference>
<evidence type="ECO:0000256" key="1">
    <source>
        <dbReference type="ARBA" id="ARBA00023015"/>
    </source>
</evidence>
<evidence type="ECO:0000256" key="3">
    <source>
        <dbReference type="ARBA" id="ARBA00023242"/>
    </source>
</evidence>
<organism evidence="5 6">
    <name type="scientific">Musa balbisiana</name>
    <name type="common">Banana</name>
    <dbReference type="NCBI Taxonomy" id="52838"/>
    <lineage>
        <taxon>Eukaryota</taxon>
        <taxon>Viridiplantae</taxon>
        <taxon>Streptophyta</taxon>
        <taxon>Embryophyta</taxon>
        <taxon>Tracheophyta</taxon>
        <taxon>Spermatophyta</taxon>
        <taxon>Magnoliopsida</taxon>
        <taxon>Liliopsida</taxon>
        <taxon>Zingiberales</taxon>
        <taxon>Musaceae</taxon>
        <taxon>Musa</taxon>
    </lineage>
</organism>
<dbReference type="Proteomes" id="UP000317650">
    <property type="component" value="Chromosome 7"/>
</dbReference>
<accession>A0A4S8JGB8</accession>
<evidence type="ECO:0008006" key="7">
    <source>
        <dbReference type="Google" id="ProtNLM"/>
    </source>
</evidence>
<name>A0A4S8JGB8_MUSBA</name>
<comment type="caution">
    <text evidence="5">The sequence shown here is derived from an EMBL/GenBank/DDBJ whole genome shotgun (WGS) entry which is preliminary data.</text>
</comment>
<proteinExistence type="predicted"/>
<keyword evidence="3" id="KW-0539">Nucleus</keyword>
<keyword evidence="6" id="KW-1185">Reference proteome</keyword>
<feature type="compositionally biased region" description="Basic and acidic residues" evidence="4">
    <location>
        <begin position="296"/>
        <end position="310"/>
    </location>
</feature>
<sequence length="391" mass="42780">MEGSSSGEELVVVKTRKPYTITKQRERWTEEEHNRFLEALKLYGRARQRIEDDYGEYTMVYSAKVVVGEELGEGGNHGVLCESRRLCSKKRILDSIYHEVLEKEALEKGLSPGQEHDIDIPPPRPKRKSNNAFPRKSTSGKPLKSISPSTNKVMDIKGDSTARVHAAASLWPSAEAETSLRSTAEFLAGEIPGRHMNPTPSLEAIAAVTVAAAAAAAWWAAQGLLPWFPPLVGFAFAPLNTATIPSTDTAQLQGHVGTFGSPWKENQKVGNQKQVEDLKPWHHSSKSLSSSSDSYDSGRGENSSELKATRSDKLTPSVFIGFHSSDKARNKKKQDCSSCGSNTPSSSEVDMNTIEKHEKVDGESKEAYSSDSAACKINNRRFIIGGSMNES</sequence>
<keyword evidence="2" id="KW-0804">Transcription</keyword>
<feature type="compositionally biased region" description="Low complexity" evidence="4">
    <location>
        <begin position="286"/>
        <end position="295"/>
    </location>
</feature>
<dbReference type="PANTHER" id="PTHR12802">
    <property type="entry name" value="SWI/SNF COMPLEX-RELATED"/>
    <property type="match status" value="1"/>
</dbReference>
<dbReference type="SUPFAM" id="SSF46689">
    <property type="entry name" value="Homeodomain-like"/>
    <property type="match status" value="1"/>
</dbReference>
<feature type="region of interest" description="Disordered" evidence="4">
    <location>
        <begin position="330"/>
        <end position="352"/>
    </location>
</feature>
<keyword evidence="1" id="KW-0805">Transcription regulation</keyword>
<reference evidence="5 6" key="1">
    <citation type="journal article" date="2019" name="Nat. Plants">
        <title>Genome sequencing of Musa balbisiana reveals subgenome evolution and function divergence in polyploid bananas.</title>
        <authorList>
            <person name="Yao X."/>
        </authorList>
    </citation>
    <scope>NUCLEOTIDE SEQUENCE [LARGE SCALE GENOMIC DNA]</scope>
    <source>
        <strain evidence="6">cv. DH-PKW</strain>
        <tissue evidence="5">Leaves</tissue>
    </source>
</reference>
<dbReference type="PANTHER" id="PTHR12802:SF177">
    <property type="entry name" value="PROTEIN CCA1"/>
    <property type="match status" value="1"/>
</dbReference>
<feature type="region of interest" description="Disordered" evidence="4">
    <location>
        <begin position="273"/>
        <end position="310"/>
    </location>
</feature>
<dbReference type="STRING" id="52838.A0A4S8JGB8"/>
<evidence type="ECO:0000313" key="5">
    <source>
        <dbReference type="EMBL" id="THU60264.1"/>
    </source>
</evidence>